<evidence type="ECO:0000313" key="2">
    <source>
        <dbReference type="Proteomes" id="UP000299102"/>
    </source>
</evidence>
<organism evidence="1 2">
    <name type="scientific">Eumeta variegata</name>
    <name type="common">Bagworm moth</name>
    <name type="synonym">Eumeta japonica</name>
    <dbReference type="NCBI Taxonomy" id="151549"/>
    <lineage>
        <taxon>Eukaryota</taxon>
        <taxon>Metazoa</taxon>
        <taxon>Ecdysozoa</taxon>
        <taxon>Arthropoda</taxon>
        <taxon>Hexapoda</taxon>
        <taxon>Insecta</taxon>
        <taxon>Pterygota</taxon>
        <taxon>Neoptera</taxon>
        <taxon>Endopterygota</taxon>
        <taxon>Lepidoptera</taxon>
        <taxon>Glossata</taxon>
        <taxon>Ditrysia</taxon>
        <taxon>Tineoidea</taxon>
        <taxon>Psychidae</taxon>
        <taxon>Oiketicinae</taxon>
        <taxon>Eumeta</taxon>
    </lineage>
</organism>
<comment type="caution">
    <text evidence="1">The sequence shown here is derived from an EMBL/GenBank/DDBJ whole genome shotgun (WGS) entry which is preliminary data.</text>
</comment>
<keyword evidence="2" id="KW-1185">Reference proteome</keyword>
<accession>A0A4C1U3B2</accession>
<proteinExistence type="predicted"/>
<dbReference type="EMBL" id="BGZK01000122">
    <property type="protein sequence ID" value="GBP20812.1"/>
    <property type="molecule type" value="Genomic_DNA"/>
</dbReference>
<gene>
    <name evidence="1" type="ORF">EVAR_14538_1</name>
</gene>
<evidence type="ECO:0000313" key="1">
    <source>
        <dbReference type="EMBL" id="GBP20812.1"/>
    </source>
</evidence>
<dbReference type="Proteomes" id="UP000299102">
    <property type="component" value="Unassembled WGS sequence"/>
</dbReference>
<protein>
    <submittedName>
        <fullName evidence="1">Uncharacterized protein</fullName>
    </submittedName>
</protein>
<reference evidence="1 2" key="1">
    <citation type="journal article" date="2019" name="Commun. Biol.">
        <title>The bagworm genome reveals a unique fibroin gene that provides high tensile strength.</title>
        <authorList>
            <person name="Kono N."/>
            <person name="Nakamura H."/>
            <person name="Ohtoshi R."/>
            <person name="Tomita M."/>
            <person name="Numata K."/>
            <person name="Arakawa K."/>
        </authorList>
    </citation>
    <scope>NUCLEOTIDE SEQUENCE [LARGE SCALE GENOMIC DNA]</scope>
</reference>
<dbReference type="AlphaFoldDB" id="A0A4C1U3B2"/>
<name>A0A4C1U3B2_EUMVA</name>
<sequence length="75" mass="8554">MLSNVHPSGFVGICPATLLQGWHNRRTNEQESHQRVNCQRRPCILAIPEESLVRCRPLDRISDEGGSGVMEEVWR</sequence>